<feature type="transmembrane region" description="Helical" evidence="1">
    <location>
        <begin position="424"/>
        <end position="443"/>
    </location>
</feature>
<feature type="transmembrane region" description="Helical" evidence="1">
    <location>
        <begin position="332"/>
        <end position="354"/>
    </location>
</feature>
<gene>
    <name evidence="2" type="ORF">C7H61_11435</name>
</gene>
<sequence length="453" mass="52303">MQINTTFFKLNKISILLTFACLLFYFSFAYNLARTDYIKLITLYVALFIVSYKLIQITSGKFKFLLVAAILCRLVFLLATPNLSQDFYRFIWDGYLNQLGINPYLYSATEIVNQNLAQQMSNQQQLYDGMGWLSQGNNSNYPPINQLFFVLGNWFPGSSILSSIIGMRICIILADIGVIFYGRKLLRAFQLPENSIFIYALNPLIIIELTGNLHFESIMIFFIIFSLYLLHKGKWFWSALCFAFAISTKLIPVLLLPFFIKWFLKHHNLKSLIGFYAVIGITVLLLFSPFISSDFITNYSKTTALWFNNFEFNASIYYIARAIGYSISGYNQIAIIGKCLAFLIFIIVWSLALFRKVNNMQQLIVNMLLGLTVYFLLSTTVHPWYLATLVLLSVFSNYKYVIVWSLVIVLSYLAYANKDNTENLWLIGIEYSIVFLFIIGEIFNLKTIKNIKI</sequence>
<feature type="transmembrane region" description="Helical" evidence="1">
    <location>
        <begin position="37"/>
        <end position="55"/>
    </location>
</feature>
<dbReference type="EMBL" id="PXOT01000025">
    <property type="protein sequence ID" value="PSG87816.1"/>
    <property type="molecule type" value="Genomic_DNA"/>
</dbReference>
<feature type="transmembrane region" description="Helical" evidence="1">
    <location>
        <begin position="235"/>
        <end position="260"/>
    </location>
</feature>
<keyword evidence="1" id="KW-0472">Membrane</keyword>
<keyword evidence="3" id="KW-1185">Reference proteome</keyword>
<feature type="transmembrane region" description="Helical" evidence="1">
    <location>
        <begin position="272"/>
        <end position="291"/>
    </location>
</feature>
<reference evidence="2 3" key="1">
    <citation type="submission" date="2018-03" db="EMBL/GenBank/DDBJ databases">
        <title>Mesoflavibacter sp. HG37 and Mesoflavibacter sp. HG96 sp.nov., two marine bacteria isolated from seawater of Western Pacific Ocean.</title>
        <authorList>
            <person name="Cheng H."/>
            <person name="Wu Y.-H."/>
            <person name="Guo L.-L."/>
            <person name="Xu X.-W."/>
        </authorList>
    </citation>
    <scope>NUCLEOTIDE SEQUENCE [LARGE SCALE GENOMIC DNA]</scope>
    <source>
        <strain evidence="2 3">KCTC 42117</strain>
    </source>
</reference>
<keyword evidence="2" id="KW-0328">Glycosyltransferase</keyword>
<feature type="transmembrane region" description="Helical" evidence="1">
    <location>
        <begin position="360"/>
        <end position="377"/>
    </location>
</feature>
<dbReference type="GO" id="GO:0016758">
    <property type="term" value="F:hexosyltransferase activity"/>
    <property type="evidence" value="ECO:0007669"/>
    <property type="project" value="InterPro"/>
</dbReference>
<evidence type="ECO:0000313" key="3">
    <source>
        <dbReference type="Proteomes" id="UP000238430"/>
    </source>
</evidence>
<dbReference type="GO" id="GO:0005886">
    <property type="term" value="C:plasma membrane"/>
    <property type="evidence" value="ECO:0007669"/>
    <property type="project" value="UniProtKB-SubCell"/>
</dbReference>
<protein>
    <submittedName>
        <fullName evidence="2">Mannosyltransferase</fullName>
    </submittedName>
</protein>
<evidence type="ECO:0000313" key="2">
    <source>
        <dbReference type="EMBL" id="PSG87816.1"/>
    </source>
</evidence>
<feature type="transmembrane region" description="Helical" evidence="1">
    <location>
        <begin position="203"/>
        <end position="229"/>
    </location>
</feature>
<feature type="transmembrane region" description="Helical" evidence="1">
    <location>
        <begin position="384"/>
        <end position="412"/>
    </location>
</feature>
<dbReference type="Proteomes" id="UP000238430">
    <property type="component" value="Unassembled WGS sequence"/>
</dbReference>
<organism evidence="2 3">
    <name type="scientific">Mesoflavibacter zeaxanthinifaciens subsp. sabulilitoris</name>
    <dbReference type="NCBI Taxonomy" id="1520893"/>
    <lineage>
        <taxon>Bacteria</taxon>
        <taxon>Pseudomonadati</taxon>
        <taxon>Bacteroidota</taxon>
        <taxon>Flavobacteriia</taxon>
        <taxon>Flavobacteriales</taxon>
        <taxon>Flavobacteriaceae</taxon>
        <taxon>Mesoflavibacter</taxon>
    </lineage>
</organism>
<dbReference type="RefSeq" id="WP_106679913.1">
    <property type="nucleotide sequence ID" value="NZ_JACHWV010000004.1"/>
</dbReference>
<keyword evidence="2" id="KW-0808">Transferase</keyword>
<feature type="transmembrane region" description="Helical" evidence="1">
    <location>
        <begin position="62"/>
        <end position="80"/>
    </location>
</feature>
<dbReference type="OrthoDB" id="1491846at2"/>
<dbReference type="AlphaFoldDB" id="A0A2T1N7H8"/>
<name>A0A2T1N7H8_9FLAO</name>
<dbReference type="Pfam" id="PF26314">
    <property type="entry name" value="MptA_B_family"/>
    <property type="match status" value="1"/>
</dbReference>
<comment type="caution">
    <text evidence="2">The sequence shown here is derived from an EMBL/GenBank/DDBJ whole genome shotgun (WGS) entry which is preliminary data.</text>
</comment>
<evidence type="ECO:0000256" key="1">
    <source>
        <dbReference type="SAM" id="Phobius"/>
    </source>
</evidence>
<keyword evidence="1" id="KW-0812">Transmembrane</keyword>
<feature type="transmembrane region" description="Helical" evidence="1">
    <location>
        <begin position="160"/>
        <end position="182"/>
    </location>
</feature>
<feature type="transmembrane region" description="Helical" evidence="1">
    <location>
        <begin position="12"/>
        <end position="31"/>
    </location>
</feature>
<keyword evidence="1" id="KW-1133">Transmembrane helix</keyword>
<proteinExistence type="predicted"/>
<accession>A0A2T1N7H8</accession>